<dbReference type="RefSeq" id="XP_041292365.1">
    <property type="nucleotide sequence ID" value="XM_041433753.1"/>
</dbReference>
<evidence type="ECO:0000313" key="2">
    <source>
        <dbReference type="Proteomes" id="UP000823399"/>
    </source>
</evidence>
<evidence type="ECO:0000313" key="1">
    <source>
        <dbReference type="EMBL" id="KAG2107634.1"/>
    </source>
</evidence>
<dbReference type="GeneID" id="64696012"/>
<comment type="caution">
    <text evidence="1">The sequence shown here is derived from an EMBL/GenBank/DDBJ whole genome shotgun (WGS) entry which is preliminary data.</text>
</comment>
<protein>
    <submittedName>
        <fullName evidence="1">Uncharacterized protein</fullName>
    </submittedName>
</protein>
<dbReference type="AlphaFoldDB" id="A0A9P7F6W5"/>
<sequence length="243" mass="26816">MFNPPFNAKASNTRVTWSFLISCNYHKMATSITVTLEAQIFSEPQHASHQHRPGLPRVLPGNGPDEPTVLIITQKVASLETVQWQLNNVNLDLMIDLLEEIFASSIVDRVHKTVFDSSWKSYPALQCPDFETWYLGPDCSITSATTAPSPQSTQNPSCNTLKSLSSELSVETNVVMAMQEAPHDSTSHFDSEQEASVGTSLGAEQSGLPPLYNTVVNNQPVIFIQNGIIVRINQEDYISVPKI</sequence>
<organism evidence="1 2">
    <name type="scientific">Suillus discolor</name>
    <dbReference type="NCBI Taxonomy" id="1912936"/>
    <lineage>
        <taxon>Eukaryota</taxon>
        <taxon>Fungi</taxon>
        <taxon>Dikarya</taxon>
        <taxon>Basidiomycota</taxon>
        <taxon>Agaricomycotina</taxon>
        <taxon>Agaricomycetes</taxon>
        <taxon>Agaricomycetidae</taxon>
        <taxon>Boletales</taxon>
        <taxon>Suillineae</taxon>
        <taxon>Suillaceae</taxon>
        <taxon>Suillus</taxon>
    </lineage>
</organism>
<dbReference type="OrthoDB" id="2675935at2759"/>
<reference evidence="1" key="1">
    <citation type="journal article" date="2020" name="New Phytol.">
        <title>Comparative genomics reveals dynamic genome evolution in host specialist ectomycorrhizal fungi.</title>
        <authorList>
            <person name="Lofgren L.A."/>
            <person name="Nguyen N.H."/>
            <person name="Vilgalys R."/>
            <person name="Ruytinx J."/>
            <person name="Liao H.L."/>
            <person name="Branco S."/>
            <person name="Kuo A."/>
            <person name="LaButti K."/>
            <person name="Lipzen A."/>
            <person name="Andreopoulos W."/>
            <person name="Pangilinan J."/>
            <person name="Riley R."/>
            <person name="Hundley H."/>
            <person name="Na H."/>
            <person name="Barry K."/>
            <person name="Grigoriev I.V."/>
            <person name="Stajich J.E."/>
            <person name="Kennedy P.G."/>
        </authorList>
    </citation>
    <scope>NUCLEOTIDE SEQUENCE</scope>
    <source>
        <strain evidence="1">FC423</strain>
    </source>
</reference>
<keyword evidence="2" id="KW-1185">Reference proteome</keyword>
<name>A0A9P7F6W5_9AGAM</name>
<accession>A0A9P7F6W5</accession>
<gene>
    <name evidence="1" type="ORF">F5147DRAFT_653170</name>
</gene>
<dbReference type="EMBL" id="JABBWM010000030">
    <property type="protein sequence ID" value="KAG2107634.1"/>
    <property type="molecule type" value="Genomic_DNA"/>
</dbReference>
<dbReference type="Proteomes" id="UP000823399">
    <property type="component" value="Unassembled WGS sequence"/>
</dbReference>
<proteinExistence type="predicted"/>